<sequence length="181" mass="19264">MRIAVDVPFSDTRAADLAWSVTHGPVEPLVSRTVALAGARVRLCVLGASHQVVVDHGPTRFVETVACLPDVGGGLPAEAALRVPGTARYHFTSSVHRLDRAEFTARTTTVRDRLAEHPGALLAVFPGNPLAITALLVAGAGPVLHWYTWHAYPQTGELVTTVSTTHLHPPLSGREDPGHGR</sequence>
<dbReference type="RefSeq" id="WP_011292660.1">
    <property type="nucleotide sequence ID" value="NZ_AOSG01000061.1"/>
</dbReference>
<gene>
    <name evidence="1" type="ORF">TM51_11495</name>
</gene>
<evidence type="ECO:0000313" key="1">
    <source>
        <dbReference type="EMBL" id="EOR70721.1"/>
    </source>
</evidence>
<reference evidence="1 2" key="1">
    <citation type="journal article" date="2013" name="Genome Announc.">
        <title>Draft Genome Sequence of the Lignocellulose Decomposer Thermobifida fusca Strain TM51.</title>
        <authorList>
            <person name="Toth A."/>
            <person name="Barna T."/>
            <person name="Nagy I."/>
            <person name="Horvath B."/>
            <person name="Nagy I."/>
            <person name="Tancsics A."/>
            <person name="Kriszt B."/>
            <person name="Baka E."/>
            <person name="Fekete C."/>
            <person name="Kukolya J."/>
        </authorList>
    </citation>
    <scope>NUCLEOTIDE SEQUENCE [LARGE SCALE GENOMIC DNA]</scope>
    <source>
        <strain evidence="1 2">TM51</strain>
    </source>
</reference>
<evidence type="ECO:0008006" key="3">
    <source>
        <dbReference type="Google" id="ProtNLM"/>
    </source>
</evidence>
<organism evidence="1 2">
    <name type="scientific">Thermobifida fusca TM51</name>
    <dbReference type="NCBI Taxonomy" id="1169414"/>
    <lineage>
        <taxon>Bacteria</taxon>
        <taxon>Bacillati</taxon>
        <taxon>Actinomycetota</taxon>
        <taxon>Actinomycetes</taxon>
        <taxon>Streptosporangiales</taxon>
        <taxon>Nocardiopsidaceae</taxon>
        <taxon>Thermobifida</taxon>
    </lineage>
</organism>
<dbReference type="Pfam" id="PF10936">
    <property type="entry name" value="DUF2617"/>
    <property type="match status" value="1"/>
</dbReference>
<name>A0A9P2T8L8_THEFU</name>
<dbReference type="AlphaFoldDB" id="A0A9P2T8L8"/>
<evidence type="ECO:0000313" key="2">
    <source>
        <dbReference type="Proteomes" id="UP000014184"/>
    </source>
</evidence>
<accession>A0A9P2T8L8</accession>
<proteinExistence type="predicted"/>
<dbReference type="Proteomes" id="UP000014184">
    <property type="component" value="Unassembled WGS sequence"/>
</dbReference>
<protein>
    <recommendedName>
        <fullName evidence="3">DUF2617 domain-containing protein</fullName>
    </recommendedName>
</protein>
<keyword evidence="2" id="KW-1185">Reference proteome</keyword>
<dbReference type="InterPro" id="IPR024486">
    <property type="entry name" value="DUF2617"/>
</dbReference>
<comment type="caution">
    <text evidence="1">The sequence shown here is derived from an EMBL/GenBank/DDBJ whole genome shotgun (WGS) entry which is preliminary data.</text>
</comment>
<dbReference type="EMBL" id="AOSG01000061">
    <property type="protein sequence ID" value="EOR70721.1"/>
    <property type="molecule type" value="Genomic_DNA"/>
</dbReference>